<keyword evidence="2" id="KW-1185">Reference proteome</keyword>
<sequence length="47" mass="5287">MSLIYKDKINCIIFKQFSESYCLRTVTVQSPLLLTELSTGSVGKFLA</sequence>
<evidence type="ECO:0000313" key="2">
    <source>
        <dbReference type="Proteomes" id="UP000253083"/>
    </source>
</evidence>
<organism evidence="1 2">
    <name type="scientific">Arenicella xantha</name>
    <dbReference type="NCBI Taxonomy" id="644221"/>
    <lineage>
        <taxon>Bacteria</taxon>
        <taxon>Pseudomonadati</taxon>
        <taxon>Pseudomonadota</taxon>
        <taxon>Gammaproteobacteria</taxon>
        <taxon>Arenicellales</taxon>
        <taxon>Arenicellaceae</taxon>
        <taxon>Arenicella</taxon>
    </lineage>
</organism>
<dbReference type="EMBL" id="QNRT01000010">
    <property type="protein sequence ID" value="RBP47091.1"/>
    <property type="molecule type" value="Genomic_DNA"/>
</dbReference>
<gene>
    <name evidence="1" type="ORF">DFR28_11054</name>
</gene>
<proteinExistence type="predicted"/>
<comment type="caution">
    <text evidence="1">The sequence shown here is derived from an EMBL/GenBank/DDBJ whole genome shotgun (WGS) entry which is preliminary data.</text>
</comment>
<accession>A0A395JK60</accession>
<evidence type="ECO:0000313" key="1">
    <source>
        <dbReference type="EMBL" id="RBP47091.1"/>
    </source>
</evidence>
<dbReference type="Proteomes" id="UP000253083">
    <property type="component" value="Unassembled WGS sequence"/>
</dbReference>
<name>A0A395JK60_9GAMM</name>
<protein>
    <submittedName>
        <fullName evidence="1">Uncharacterized protein</fullName>
    </submittedName>
</protein>
<dbReference type="InParanoid" id="A0A395JK60"/>
<dbReference type="AlphaFoldDB" id="A0A395JK60"/>
<reference evidence="1 2" key="1">
    <citation type="submission" date="2018-06" db="EMBL/GenBank/DDBJ databases">
        <title>Genomic Encyclopedia of Type Strains, Phase IV (KMG-IV): sequencing the most valuable type-strain genomes for metagenomic binning, comparative biology and taxonomic classification.</title>
        <authorList>
            <person name="Goeker M."/>
        </authorList>
    </citation>
    <scope>NUCLEOTIDE SEQUENCE [LARGE SCALE GENOMIC DNA]</scope>
    <source>
        <strain evidence="1 2">DSM 24032</strain>
    </source>
</reference>